<dbReference type="Proteomes" id="UP001596139">
    <property type="component" value="Unassembled WGS sequence"/>
</dbReference>
<gene>
    <name evidence="1" type="ORF">ACFP4F_26485</name>
</gene>
<keyword evidence="2" id="KW-1185">Reference proteome</keyword>
<protein>
    <recommendedName>
        <fullName evidence="3">Histidine kinase/HSP90-like ATPase domain-containing protein</fullName>
    </recommendedName>
</protein>
<name>A0ABW1MRL7_9ACTN</name>
<comment type="caution">
    <text evidence="1">The sequence shown here is derived from an EMBL/GenBank/DDBJ whole genome shotgun (WGS) entry which is preliminary data.</text>
</comment>
<dbReference type="EMBL" id="JBHSPX010000008">
    <property type="protein sequence ID" value="MFC6066065.1"/>
    <property type="molecule type" value="Genomic_DNA"/>
</dbReference>
<sequence>MTVDFSWSLTLPCTQISVLLAGRLAGAAVRVLGVGSAASGDLRENVHAAGGYVVTCSRATAFRVVITVAGSRCQVVVTDCEFVSRAPPEHGGSDGADTAKRAMMLRQLSARADAVEVRDNEGGGVLIRFDVQLP</sequence>
<accession>A0ABW1MRL7</accession>
<organism evidence="1 2">
    <name type="scientific">Streptomyces ochraceiscleroticus</name>
    <dbReference type="NCBI Taxonomy" id="47761"/>
    <lineage>
        <taxon>Bacteria</taxon>
        <taxon>Bacillati</taxon>
        <taxon>Actinomycetota</taxon>
        <taxon>Actinomycetes</taxon>
        <taxon>Kitasatosporales</taxon>
        <taxon>Streptomycetaceae</taxon>
        <taxon>Streptomyces</taxon>
    </lineage>
</organism>
<proteinExistence type="predicted"/>
<evidence type="ECO:0000313" key="1">
    <source>
        <dbReference type="EMBL" id="MFC6066065.1"/>
    </source>
</evidence>
<evidence type="ECO:0008006" key="3">
    <source>
        <dbReference type="Google" id="ProtNLM"/>
    </source>
</evidence>
<evidence type="ECO:0000313" key="2">
    <source>
        <dbReference type="Proteomes" id="UP001596139"/>
    </source>
</evidence>
<reference evidence="2" key="1">
    <citation type="journal article" date="2019" name="Int. J. Syst. Evol. Microbiol.">
        <title>The Global Catalogue of Microorganisms (GCM) 10K type strain sequencing project: providing services to taxonomists for standard genome sequencing and annotation.</title>
        <authorList>
            <consortium name="The Broad Institute Genomics Platform"/>
            <consortium name="The Broad Institute Genome Sequencing Center for Infectious Disease"/>
            <person name="Wu L."/>
            <person name="Ma J."/>
        </authorList>
    </citation>
    <scope>NUCLEOTIDE SEQUENCE [LARGE SCALE GENOMIC DNA]</scope>
    <source>
        <strain evidence="2">CGMCC 1.15180</strain>
    </source>
</reference>
<dbReference type="RefSeq" id="WP_031054269.1">
    <property type="nucleotide sequence ID" value="NZ_JBHSPX010000008.1"/>
</dbReference>